<feature type="chain" id="PRO_5008068634" evidence="1">
    <location>
        <begin position="20"/>
        <end position="133"/>
    </location>
</feature>
<reference evidence="2 3" key="1">
    <citation type="submission" date="2016-03" db="EMBL/GenBank/DDBJ databases">
        <authorList>
            <person name="Ploux O."/>
        </authorList>
    </citation>
    <scope>NUCLEOTIDE SEQUENCE [LARGE SCALE GENOMIC DNA]</scope>
    <source>
        <strain evidence="2 3">R-45378</strain>
    </source>
</reference>
<comment type="caution">
    <text evidence="2">The sequence shown here is derived from an EMBL/GenBank/DDBJ whole genome shotgun (WGS) entry which is preliminary data.</text>
</comment>
<sequence>MKKGLIMAVALLASGSVFAATDHYILRDGNHVQHLKVTKLGNEYSVTADVDFEPNPDEVGKHACSAQVSGDAKAAGENELVLKKHIEGEARSCTVKVHLTPNGAKLDQSEECNYFAAGICHFSSDGKELLKIK</sequence>
<proteinExistence type="predicted"/>
<evidence type="ECO:0000256" key="1">
    <source>
        <dbReference type="SAM" id="SignalP"/>
    </source>
</evidence>
<evidence type="ECO:0000313" key="2">
    <source>
        <dbReference type="EMBL" id="OAI11125.1"/>
    </source>
</evidence>
<dbReference type="RefSeq" id="WP_064042436.1">
    <property type="nucleotide sequence ID" value="NZ_LUUJ01000124.1"/>
</dbReference>
<protein>
    <submittedName>
        <fullName evidence="2">Uncharacterized protein</fullName>
    </submittedName>
</protein>
<keyword evidence="1" id="KW-0732">Signal</keyword>
<dbReference type="EMBL" id="LUUJ01000124">
    <property type="protein sequence ID" value="OAI11125.1"/>
    <property type="molecule type" value="Genomic_DNA"/>
</dbReference>
<dbReference type="OrthoDB" id="5568817at2"/>
<dbReference type="Proteomes" id="UP000077857">
    <property type="component" value="Unassembled WGS sequence"/>
</dbReference>
<name>A0A177MZU7_9GAMM</name>
<accession>A0A177MZU7</accession>
<feature type="signal peptide" evidence="1">
    <location>
        <begin position="1"/>
        <end position="19"/>
    </location>
</feature>
<dbReference type="AlphaFoldDB" id="A0A177MZU7"/>
<gene>
    <name evidence="2" type="ORF">A1507_20730</name>
</gene>
<evidence type="ECO:0000313" key="3">
    <source>
        <dbReference type="Proteomes" id="UP000077857"/>
    </source>
</evidence>
<organism evidence="2 3">
    <name type="scientific">Methylomonas koyamae</name>
    <dbReference type="NCBI Taxonomy" id="702114"/>
    <lineage>
        <taxon>Bacteria</taxon>
        <taxon>Pseudomonadati</taxon>
        <taxon>Pseudomonadota</taxon>
        <taxon>Gammaproteobacteria</taxon>
        <taxon>Methylococcales</taxon>
        <taxon>Methylococcaceae</taxon>
        <taxon>Methylomonas</taxon>
    </lineage>
</organism>